<dbReference type="RefSeq" id="XP_031021438.1">
    <property type="nucleotide sequence ID" value="XM_031154579.1"/>
</dbReference>
<evidence type="ECO:0000256" key="3">
    <source>
        <dbReference type="ARBA" id="ARBA00022801"/>
    </source>
</evidence>
<dbReference type="InterPro" id="IPR017853">
    <property type="entry name" value="GH"/>
</dbReference>
<evidence type="ECO:0008006" key="11">
    <source>
        <dbReference type="Google" id="ProtNLM"/>
    </source>
</evidence>
<dbReference type="Pfam" id="PF00150">
    <property type="entry name" value="Cellulase"/>
    <property type="match status" value="1"/>
</dbReference>
<dbReference type="Gene3D" id="3.40.50.300">
    <property type="entry name" value="P-loop containing nucleotide triphosphate hydrolases"/>
    <property type="match status" value="1"/>
</dbReference>
<evidence type="ECO:0000256" key="5">
    <source>
        <dbReference type="SAM" id="SignalP"/>
    </source>
</evidence>
<name>A0A366SBX7_9HYPO</name>
<dbReference type="GO" id="GO:0004553">
    <property type="term" value="F:hydrolase activity, hydrolyzing O-glycosyl compounds"/>
    <property type="evidence" value="ECO:0007669"/>
    <property type="project" value="InterPro"/>
</dbReference>
<protein>
    <recommendedName>
        <fullName evidence="11">Glycoside hydrolase family 5 domain-containing protein</fullName>
    </recommendedName>
</protein>
<sequence length="1445" mass="164348">MKQFVRPLLALGCLIGNVAAAWPNGPFKTSGRWIVNANGEEVNLAGANWPGHGEVMVPEGLQYQSIEDVLSDIKGIGMNAIRLTFATEMIDQIYANDGKDIDIKTAFEEGLGKENGTIVLEKVLKNNPSFTPETTRLEVYDAIAAECLRQEIYINLDNHISEGKWCCGGEDLNTWWGDVQFDAEKWVRGGAYMAAHAKKWPAKVSQSLRNEPREPTNNDKLKEESYHWSDLYKYMRQGADAVHEADPEAIIVISGMNYDTYVTPLYSGEKMEPRGEVFNRDDFKGYGKDKLVLEIHTYENKGTSCPSLRYNLYNKGFQAMNESDPNVAEVFPVMLTEFGQAMNGPDYETAKTYVSCLSEYLPEMQASWFIWVIVGRYYTRQGTQEFDDSWGMKKPDWSGWRNDEYIETYLKPQIEGTLRNLISLNFFGRPRVSRTPQIPSLPARLSYISFHFSFRAEIVAMSLTLRQAGNLKPEIRLAQAVSEFEATLTPEQKSSFQASRARAVSTAPTMSDVITGYSTYLENLSLLFMAIGRNAPRYQTMAALYPKSKSLQGYLCEYFIVITKVCHQSVMWTRKSALARFSTTISDPQMKTFKDELDLWSSAIKEEANVLLNQTVAEEAKHNSLFRSVATARSKASAHQHKIERQIQFLDTCSQYDYCTTWKQTRKRGTTKLLACCNPYQQWRDDDDDSTSILFLGKLGAGKSVLLANIVDDLNLRDLSITLYFFARHDNEESMKAKTILGSLIRQLLEHRKNDSKFSHLFPESIPRTDLEDILDLFKRAGPENEDIFIILDGLDECEIEIQSTVLEHLAELQSFGYRLCLSARTSERRPIWDTQLFQFHASIPEQNPDIKDFVVAEVDTRVKDGRLIIRDPKLVEDVKQELIAGACGMFLWVSLQIDSICAEVCDHDIRETIRDLPRDLTETFRRNLLKASSKDHKSYHIRILKVLAGAKELLTTEELRQAASVTIGQTIWNSNKEINSIHTVLKFCGSLVMVDEEDETVRFIHHSARSFCIKGSHDVTNWAFSELEADQHIAEILVTYLSYNVFDTQVSRNVVPTIDAKEIPRRVALSTIGSKYLGTSIAGKVLRSTTRLKRDIGPTLAKASVSHSEEKNEFPLLRYAKKHWVQHTANLEDFPLLPQWYILLDHPSFGINLRHVPAHIGLELYLFLIPVGLPASMAVLNKLDPSLIQLRPSNIMVWAFSHSHIMLLKHQLTKDGGAERIRNYVKLFSFLRRVALRIPSILQYDLDYNFVRWLSPMLLNLGVDHPAKEYCLGRIQTSDDRYTELARTAVEQADWVAILALVRDDYTYHDDLSLLEWDSHNGLTHHCAMVPPILKAGLLSPSQQGKVLSVISSNDLWLLDLISWFLKMKPSYFQWGRTYDAPLSFSRAFDALSDAGVGDKETNLLKDVLTITRNRAIKAGYADTTEFPFGVKVSYQPAFNEGWV</sequence>
<dbReference type="Pfam" id="PF24883">
    <property type="entry name" value="NPHP3_N"/>
    <property type="match status" value="1"/>
</dbReference>
<feature type="signal peptide" evidence="5">
    <location>
        <begin position="1"/>
        <end position="20"/>
    </location>
</feature>
<dbReference type="InterPro" id="IPR027417">
    <property type="entry name" value="P-loop_NTPase"/>
</dbReference>
<evidence type="ECO:0000256" key="2">
    <source>
        <dbReference type="ARBA" id="ARBA00022737"/>
    </source>
</evidence>
<comment type="caution">
    <text evidence="9">The sequence shown here is derived from an EMBL/GenBank/DDBJ whole genome shotgun (WGS) entry which is preliminary data.</text>
</comment>
<feature type="domain" description="GPI inositol-deacylase winged helix" evidence="7">
    <location>
        <begin position="938"/>
        <end position="1018"/>
    </location>
</feature>
<dbReference type="SUPFAM" id="SSF51445">
    <property type="entry name" value="(Trans)glycosidases"/>
    <property type="match status" value="1"/>
</dbReference>
<dbReference type="PANTHER" id="PTHR31263:SF0">
    <property type="entry name" value="CELLULASE FAMILY PROTEIN (AFU_ORTHOLOGUE AFUA_5G14560)"/>
    <property type="match status" value="1"/>
</dbReference>
<evidence type="ECO:0000313" key="9">
    <source>
        <dbReference type="EMBL" id="RBR26847.1"/>
    </source>
</evidence>
<keyword evidence="3" id="KW-0378">Hydrolase</keyword>
<dbReference type="InterPro" id="IPR001547">
    <property type="entry name" value="Glyco_hydro_5"/>
</dbReference>
<organism evidence="9 10">
    <name type="scientific">Fusarium coffeatum</name>
    <dbReference type="NCBI Taxonomy" id="231269"/>
    <lineage>
        <taxon>Eukaryota</taxon>
        <taxon>Fungi</taxon>
        <taxon>Dikarya</taxon>
        <taxon>Ascomycota</taxon>
        <taxon>Pezizomycotina</taxon>
        <taxon>Sordariomycetes</taxon>
        <taxon>Hypocreomycetidae</taxon>
        <taxon>Hypocreales</taxon>
        <taxon>Nectriaceae</taxon>
        <taxon>Fusarium</taxon>
        <taxon>Fusarium incarnatum-equiseti species complex</taxon>
    </lineage>
</organism>
<evidence type="ECO:0000256" key="4">
    <source>
        <dbReference type="ARBA" id="ARBA00023295"/>
    </source>
</evidence>
<feature type="domain" description="Nephrocystin 3-like N-terminal" evidence="8">
    <location>
        <begin position="672"/>
        <end position="815"/>
    </location>
</feature>
<evidence type="ECO:0000259" key="8">
    <source>
        <dbReference type="Pfam" id="PF24883"/>
    </source>
</evidence>
<keyword evidence="10" id="KW-1185">Reference proteome</keyword>
<comment type="similarity">
    <text evidence="1">Belongs to the glycosyl hydrolase 5 (cellulase A) family.</text>
</comment>
<evidence type="ECO:0000259" key="7">
    <source>
        <dbReference type="Pfam" id="PF22939"/>
    </source>
</evidence>
<dbReference type="Proteomes" id="UP000253153">
    <property type="component" value="Unassembled WGS sequence"/>
</dbReference>
<dbReference type="OrthoDB" id="442731at2759"/>
<dbReference type="InterPro" id="IPR056884">
    <property type="entry name" value="NPHP3-like_N"/>
</dbReference>
<accession>A0A366SBX7</accession>
<evidence type="ECO:0000256" key="1">
    <source>
        <dbReference type="ARBA" id="ARBA00005641"/>
    </source>
</evidence>
<keyword evidence="5" id="KW-0732">Signal</keyword>
<evidence type="ECO:0000259" key="6">
    <source>
        <dbReference type="Pfam" id="PF00150"/>
    </source>
</evidence>
<keyword evidence="2" id="KW-0677">Repeat</keyword>
<reference evidence="9 10" key="1">
    <citation type="submission" date="2018-06" db="EMBL/GenBank/DDBJ databases">
        <title>Fusarium incarnatum-equiseti species complex species 28.</title>
        <authorList>
            <person name="Gardiner D.M."/>
        </authorList>
    </citation>
    <scope>NUCLEOTIDE SEQUENCE [LARGE SCALE GENOMIC DNA]</scope>
    <source>
        <strain evidence="9 10">FIESC_28</strain>
    </source>
</reference>
<dbReference type="InterPro" id="IPR054471">
    <property type="entry name" value="GPIID_WHD"/>
</dbReference>
<dbReference type="Gene3D" id="3.20.20.80">
    <property type="entry name" value="Glycosidases"/>
    <property type="match status" value="1"/>
</dbReference>
<dbReference type="EMBL" id="QKXC01000009">
    <property type="protein sequence ID" value="RBR26847.1"/>
    <property type="molecule type" value="Genomic_DNA"/>
</dbReference>
<dbReference type="PANTHER" id="PTHR31263">
    <property type="entry name" value="CELLULASE FAMILY PROTEIN (AFU_ORTHOLOGUE AFUA_5G14560)"/>
    <property type="match status" value="1"/>
</dbReference>
<proteinExistence type="inferred from homology"/>
<dbReference type="Pfam" id="PF22939">
    <property type="entry name" value="WHD_GPIID"/>
    <property type="match status" value="1"/>
</dbReference>
<dbReference type="SUPFAM" id="SSF52540">
    <property type="entry name" value="P-loop containing nucleoside triphosphate hydrolases"/>
    <property type="match status" value="1"/>
</dbReference>
<dbReference type="GeneID" id="41989875"/>
<evidence type="ECO:0000313" key="10">
    <source>
        <dbReference type="Proteomes" id="UP000253153"/>
    </source>
</evidence>
<feature type="chain" id="PRO_5017074403" description="Glycoside hydrolase family 5 domain-containing protein" evidence="5">
    <location>
        <begin position="21"/>
        <end position="1445"/>
    </location>
</feature>
<keyword evidence="4" id="KW-0326">Glycosidase</keyword>
<feature type="domain" description="Glycoside hydrolase family 5" evidence="6">
    <location>
        <begin position="35"/>
        <end position="373"/>
    </location>
</feature>
<dbReference type="GO" id="GO:0000272">
    <property type="term" value="P:polysaccharide catabolic process"/>
    <property type="evidence" value="ECO:0007669"/>
    <property type="project" value="InterPro"/>
</dbReference>
<gene>
    <name evidence="9" type="ORF">FIESC28_00428</name>
</gene>